<dbReference type="GO" id="GO:0019148">
    <property type="term" value="F:D-cysteine desulfhydrase activity"/>
    <property type="evidence" value="ECO:0007669"/>
    <property type="project" value="TreeGrafter"/>
</dbReference>
<keyword evidence="7" id="KW-1185">Reference proteome</keyword>
<feature type="modified residue" description="N6-(pyridoxal phosphate)lysine" evidence="5">
    <location>
        <position position="21"/>
    </location>
</feature>
<gene>
    <name evidence="6" type="ORF">OUO13_14450</name>
</gene>
<comment type="caution">
    <text evidence="6">The sequence shown here is derived from an EMBL/GenBank/DDBJ whole genome shotgun (WGS) entry which is preliminary data.</text>
</comment>
<protein>
    <recommendedName>
        <fullName evidence="8">1-aminocyclopropane-1-carboxylate deaminase</fullName>
    </recommendedName>
</protein>
<sequence>MRPGIDILRLDAIHPLLSGNKLFKVLDALERLPDPQALVSVGGVHSNHLHALAAIGYHCGIPVTGLVRGYANVELTPTLADCRKLGMQLVFLDRQQYRQRYEADFQQYWAQSLGAVWIGEGGALAPWQEASVDRAEVAGTSKAAQALAELCGGYDQVWLATGSGTTARMVLPVLPAQPRLMLVHTVADQGELETSWRTSYPDGNYQFVDSCDMPFGRLSPELRELLERYDALGLPLDPVYGVRLLAALEQWLQTQSGVEPRILLVHGGGLQGRRAVGLSWSGQATIESWLANPHLPASSVPVR</sequence>
<proteinExistence type="inferred from homology"/>
<dbReference type="PANTHER" id="PTHR43780">
    <property type="entry name" value="1-AMINOCYCLOPROPANE-1-CARBOXYLATE DEAMINASE-RELATED"/>
    <property type="match status" value="1"/>
</dbReference>
<evidence type="ECO:0000256" key="2">
    <source>
        <dbReference type="ARBA" id="ARBA00008639"/>
    </source>
</evidence>
<name>A0A9X3EF17_9GAMM</name>
<evidence type="ECO:0008006" key="8">
    <source>
        <dbReference type="Google" id="ProtNLM"/>
    </source>
</evidence>
<dbReference type="AlphaFoldDB" id="A0A9X3EF17"/>
<organism evidence="6 7">
    <name type="scientific">Parathalassolituus penaei</name>
    <dbReference type="NCBI Taxonomy" id="2997323"/>
    <lineage>
        <taxon>Bacteria</taxon>
        <taxon>Pseudomonadati</taxon>
        <taxon>Pseudomonadota</taxon>
        <taxon>Gammaproteobacteria</taxon>
        <taxon>Oceanospirillales</taxon>
        <taxon>Oceanospirillaceae</taxon>
        <taxon>Parathalassolituus</taxon>
    </lineage>
</organism>
<dbReference type="RefSeq" id="WP_283174603.1">
    <property type="nucleotide sequence ID" value="NZ_JAPNOA010000054.1"/>
</dbReference>
<accession>A0A9X3EF17</accession>
<comment type="similarity">
    <text evidence="2">Belongs to the ACC deaminase/D-cysteine desulfhydrase family.</text>
</comment>
<dbReference type="InterPro" id="IPR036052">
    <property type="entry name" value="TrpB-like_PALP_sf"/>
</dbReference>
<reference evidence="6" key="1">
    <citation type="submission" date="2022-11" db="EMBL/GenBank/DDBJ databases">
        <title>Parathalassolutuus dongxingensis gen. nov., sp. nov., a novel member of family Oceanospirillaceae isolated from a coastal shrimp pond in Guangxi, China.</title>
        <authorList>
            <person name="Chen H."/>
        </authorList>
    </citation>
    <scope>NUCLEOTIDE SEQUENCE</scope>
    <source>
        <strain evidence="6">G-43</strain>
    </source>
</reference>
<dbReference type="PIRSF" id="PIRSF006278">
    <property type="entry name" value="ACCD_DCysDesulf"/>
    <property type="match status" value="1"/>
</dbReference>
<evidence type="ECO:0000256" key="1">
    <source>
        <dbReference type="ARBA" id="ARBA00001933"/>
    </source>
</evidence>
<dbReference type="InterPro" id="IPR027278">
    <property type="entry name" value="ACCD_DCysDesulf"/>
</dbReference>
<evidence type="ECO:0000313" key="7">
    <source>
        <dbReference type="Proteomes" id="UP001150830"/>
    </source>
</evidence>
<feature type="active site" description="Nucleophile" evidence="4">
    <location>
        <position position="46"/>
    </location>
</feature>
<dbReference type="Gene3D" id="3.40.50.1100">
    <property type="match status" value="2"/>
</dbReference>
<evidence type="ECO:0000313" key="6">
    <source>
        <dbReference type="EMBL" id="MCY0966393.1"/>
    </source>
</evidence>
<dbReference type="Proteomes" id="UP001150830">
    <property type="component" value="Unassembled WGS sequence"/>
</dbReference>
<dbReference type="EMBL" id="JAPNOA010000054">
    <property type="protein sequence ID" value="MCY0966393.1"/>
    <property type="molecule type" value="Genomic_DNA"/>
</dbReference>
<evidence type="ECO:0000256" key="3">
    <source>
        <dbReference type="ARBA" id="ARBA00022898"/>
    </source>
</evidence>
<comment type="cofactor">
    <cofactor evidence="1">
        <name>pyridoxal 5'-phosphate</name>
        <dbReference type="ChEBI" id="CHEBI:597326"/>
    </cofactor>
</comment>
<dbReference type="SUPFAM" id="SSF53686">
    <property type="entry name" value="Tryptophan synthase beta subunit-like PLP-dependent enzymes"/>
    <property type="match status" value="1"/>
</dbReference>
<evidence type="ECO:0000256" key="4">
    <source>
        <dbReference type="PIRSR" id="PIRSR006278-1"/>
    </source>
</evidence>
<keyword evidence="3 5" id="KW-0663">Pyridoxal phosphate</keyword>
<dbReference type="PANTHER" id="PTHR43780:SF2">
    <property type="entry name" value="1-AMINOCYCLOPROPANE-1-CARBOXYLATE DEAMINASE-RELATED"/>
    <property type="match status" value="1"/>
</dbReference>
<evidence type="ECO:0000256" key="5">
    <source>
        <dbReference type="PIRSR" id="PIRSR006278-2"/>
    </source>
</evidence>